<accession>H3SP21</accession>
<evidence type="ECO:0000313" key="7">
    <source>
        <dbReference type="Proteomes" id="UP000003900"/>
    </source>
</evidence>
<feature type="transmembrane region" description="Helical" evidence="5">
    <location>
        <begin position="178"/>
        <end position="199"/>
    </location>
</feature>
<organism evidence="6 7">
    <name type="scientific">Paenibacillus dendritiformis C454</name>
    <dbReference type="NCBI Taxonomy" id="1131935"/>
    <lineage>
        <taxon>Bacteria</taxon>
        <taxon>Bacillati</taxon>
        <taxon>Bacillota</taxon>
        <taxon>Bacilli</taxon>
        <taxon>Bacillales</taxon>
        <taxon>Paenibacillaceae</taxon>
        <taxon>Paenibacillus</taxon>
    </lineage>
</organism>
<evidence type="ECO:0000256" key="3">
    <source>
        <dbReference type="ARBA" id="ARBA00022989"/>
    </source>
</evidence>
<keyword evidence="4 5" id="KW-0472">Membrane</keyword>
<protein>
    <recommendedName>
        <fullName evidence="8">Sporulation protein YtaF</fullName>
    </recommendedName>
</protein>
<evidence type="ECO:0008006" key="8">
    <source>
        <dbReference type="Google" id="ProtNLM"/>
    </source>
</evidence>
<feature type="transmembrane region" description="Helical" evidence="5">
    <location>
        <begin position="115"/>
        <end position="138"/>
    </location>
</feature>
<feature type="transmembrane region" description="Helical" evidence="5">
    <location>
        <begin position="45"/>
        <end position="66"/>
    </location>
</feature>
<dbReference type="EMBL" id="AHKH01000174">
    <property type="protein sequence ID" value="EHQ59177.1"/>
    <property type="molecule type" value="Genomic_DNA"/>
</dbReference>
<dbReference type="OrthoDB" id="1679205at2"/>
<reference evidence="6 7" key="1">
    <citation type="journal article" date="2012" name="J. Bacteriol.">
        <title>Genome Sequence of the Pattern-Forming Social Bacterium Paenibacillus dendritiformis C454 Chiral Morphotype.</title>
        <authorList>
            <person name="Sirota-Madi A."/>
            <person name="Olender T."/>
            <person name="Helman Y."/>
            <person name="Brainis I."/>
            <person name="Finkelshtein A."/>
            <person name="Roth D."/>
            <person name="Hagai E."/>
            <person name="Leshkowitz D."/>
            <person name="Brodsky L."/>
            <person name="Galatenko V."/>
            <person name="Nikolaev V."/>
            <person name="Gutnick D.L."/>
            <person name="Lancet D."/>
            <person name="Ben-Jacob E."/>
        </authorList>
    </citation>
    <scope>NUCLEOTIDE SEQUENCE [LARGE SCALE GENOMIC DNA]</scope>
    <source>
        <strain evidence="6 7">C454</strain>
    </source>
</reference>
<dbReference type="Pfam" id="PF02659">
    <property type="entry name" value="Mntp"/>
    <property type="match status" value="1"/>
</dbReference>
<dbReference type="AlphaFoldDB" id="H3SP21"/>
<keyword evidence="7" id="KW-1185">Reference proteome</keyword>
<dbReference type="PANTHER" id="PTHR35529">
    <property type="entry name" value="MANGANESE EFFLUX PUMP MNTP-RELATED"/>
    <property type="match status" value="1"/>
</dbReference>
<keyword evidence="3 5" id="KW-1133">Transmembrane helix</keyword>
<dbReference type="InterPro" id="IPR003810">
    <property type="entry name" value="Mntp/YtaF"/>
</dbReference>
<dbReference type="STRING" id="1131935.PDENDC454_26648"/>
<name>H3SP21_9BACL</name>
<proteinExistence type="predicted"/>
<keyword evidence="2 5" id="KW-0812">Transmembrane</keyword>
<comment type="caution">
    <text evidence="6">The sequence shown here is derived from an EMBL/GenBank/DDBJ whole genome shotgun (WGS) entry which is preliminary data.</text>
</comment>
<dbReference type="RefSeq" id="WP_006679796.1">
    <property type="nucleotide sequence ID" value="NZ_AHKH01000174.1"/>
</dbReference>
<evidence type="ECO:0000256" key="2">
    <source>
        <dbReference type="ARBA" id="ARBA00022692"/>
    </source>
</evidence>
<dbReference type="PANTHER" id="PTHR35529:SF2">
    <property type="entry name" value="SPORULATION PROTEIN YTAF-RELATED"/>
    <property type="match status" value="1"/>
</dbReference>
<dbReference type="PATRIC" id="fig|1131935.3.peg.5513"/>
<feature type="transmembrane region" description="Helical" evidence="5">
    <location>
        <begin position="12"/>
        <end position="33"/>
    </location>
</feature>
<evidence type="ECO:0000256" key="1">
    <source>
        <dbReference type="ARBA" id="ARBA00022475"/>
    </source>
</evidence>
<feature type="transmembrane region" description="Helical" evidence="5">
    <location>
        <begin position="144"/>
        <end position="166"/>
    </location>
</feature>
<evidence type="ECO:0000313" key="6">
    <source>
        <dbReference type="EMBL" id="EHQ59177.1"/>
    </source>
</evidence>
<keyword evidence="1" id="KW-1003">Cell membrane</keyword>
<feature type="transmembrane region" description="Helical" evidence="5">
    <location>
        <begin position="72"/>
        <end position="94"/>
    </location>
</feature>
<evidence type="ECO:0000256" key="4">
    <source>
        <dbReference type="ARBA" id="ARBA00023136"/>
    </source>
</evidence>
<sequence>MKKGAKKMTSWLMIAALTFSSSIDNLGVGLSYGVRNIRINLLSNLFIAVICFLFSMCGIYFGMFIATVLPGILPVVLGAFLLVVIGLRIILLAVPRKNQTPSTHSEAASPKSIGFVESAVLGVALSANALTNGVGAGLLGFSPLLISILAAVGSFVTVWAGVAFGIRLTHVRIGKFTVGQFGTLISGMLLLLVACGAFLD</sequence>
<dbReference type="Proteomes" id="UP000003900">
    <property type="component" value="Unassembled WGS sequence"/>
</dbReference>
<evidence type="ECO:0000256" key="5">
    <source>
        <dbReference type="SAM" id="Phobius"/>
    </source>
</evidence>
<gene>
    <name evidence="6" type="ORF">PDENDC454_26648</name>
</gene>